<feature type="domain" description="Response regulatory" evidence="8">
    <location>
        <begin position="60"/>
        <end position="176"/>
    </location>
</feature>
<dbReference type="PRINTS" id="PR00038">
    <property type="entry name" value="HTHLUXR"/>
</dbReference>
<evidence type="ECO:0000256" key="6">
    <source>
        <dbReference type="SAM" id="MobiDB-lite"/>
    </source>
</evidence>
<dbReference type="CDD" id="cd17535">
    <property type="entry name" value="REC_NarL-like"/>
    <property type="match status" value="1"/>
</dbReference>
<dbReference type="EMBL" id="MZMQ01000001">
    <property type="protein sequence ID" value="OQJ61704.1"/>
    <property type="molecule type" value="Genomic_DNA"/>
</dbReference>
<comment type="caution">
    <text evidence="9">The sequence shown here is derived from an EMBL/GenBank/DDBJ whole genome shotgun (WGS) entry which is preliminary data.</text>
</comment>
<dbReference type="SMART" id="SM00421">
    <property type="entry name" value="HTH_LUXR"/>
    <property type="match status" value="1"/>
</dbReference>
<feature type="modified residue" description="4-aspartylphosphate" evidence="5">
    <location>
        <position position="111"/>
    </location>
</feature>
<dbReference type="PANTHER" id="PTHR43214:SF24">
    <property type="entry name" value="TRANSCRIPTIONAL REGULATORY PROTEIN NARL-RELATED"/>
    <property type="match status" value="1"/>
</dbReference>
<dbReference type="InterPro" id="IPR000792">
    <property type="entry name" value="Tscrpt_reg_LuxR_C"/>
</dbReference>
<evidence type="ECO:0008006" key="11">
    <source>
        <dbReference type="Google" id="ProtNLM"/>
    </source>
</evidence>
<dbReference type="InterPro" id="IPR058245">
    <property type="entry name" value="NreC/VraR/RcsB-like_REC"/>
</dbReference>
<dbReference type="AlphaFoldDB" id="A0A225CJW5"/>
<evidence type="ECO:0000256" key="3">
    <source>
        <dbReference type="ARBA" id="ARBA00023125"/>
    </source>
</evidence>
<dbReference type="PROSITE" id="PS00622">
    <property type="entry name" value="HTH_LUXR_1"/>
    <property type="match status" value="1"/>
</dbReference>
<evidence type="ECO:0000259" key="7">
    <source>
        <dbReference type="PROSITE" id="PS50043"/>
    </source>
</evidence>
<evidence type="ECO:0000313" key="9">
    <source>
        <dbReference type="EMBL" id="OQJ61704.1"/>
    </source>
</evidence>
<reference evidence="9" key="1">
    <citation type="submission" date="2017-08" db="EMBL/GenBank/DDBJ databases">
        <title>Genomes of multiple Clavibacter strains from different subspecies.</title>
        <authorList>
            <person name="Yuan X.-K."/>
            <person name="Li X.-S."/>
            <person name="Nie J."/>
            <person name="De Boer S.H."/>
        </authorList>
    </citation>
    <scope>NUCLEOTIDE SEQUENCE [LARGE SCALE GENOMIC DNA]</scope>
    <source>
        <strain evidence="9">ATCC 33566</strain>
    </source>
</reference>
<dbReference type="PROSITE" id="PS50110">
    <property type="entry name" value="RESPONSE_REGULATORY"/>
    <property type="match status" value="1"/>
</dbReference>
<dbReference type="PROSITE" id="PS50043">
    <property type="entry name" value="HTH_LUXR_2"/>
    <property type="match status" value="1"/>
</dbReference>
<feature type="region of interest" description="Disordered" evidence="6">
    <location>
        <begin position="1"/>
        <end position="51"/>
    </location>
</feature>
<keyword evidence="10" id="KW-1185">Reference proteome</keyword>
<dbReference type="GO" id="GO:0006355">
    <property type="term" value="P:regulation of DNA-templated transcription"/>
    <property type="evidence" value="ECO:0007669"/>
    <property type="project" value="InterPro"/>
</dbReference>
<keyword evidence="3" id="KW-0238">DNA-binding</keyword>
<feature type="domain" description="HTH luxR-type" evidence="7">
    <location>
        <begin position="212"/>
        <end position="277"/>
    </location>
</feature>
<dbReference type="Proteomes" id="UP000215316">
    <property type="component" value="Unassembled WGS sequence"/>
</dbReference>
<dbReference type="InterPro" id="IPR011006">
    <property type="entry name" value="CheY-like_superfamily"/>
</dbReference>
<keyword evidence="1 5" id="KW-0597">Phosphoprotein</keyword>
<evidence type="ECO:0000259" key="8">
    <source>
        <dbReference type="PROSITE" id="PS50110"/>
    </source>
</evidence>
<dbReference type="SUPFAM" id="SSF46894">
    <property type="entry name" value="C-terminal effector domain of the bipartite response regulators"/>
    <property type="match status" value="1"/>
</dbReference>
<dbReference type="SMART" id="SM00448">
    <property type="entry name" value="REC"/>
    <property type="match status" value="1"/>
</dbReference>
<protein>
    <recommendedName>
        <fullName evidence="11">DNA-binding response regulator</fullName>
    </recommendedName>
</protein>
<proteinExistence type="predicted"/>
<feature type="compositionally biased region" description="Basic and acidic residues" evidence="6">
    <location>
        <begin position="28"/>
        <end position="51"/>
    </location>
</feature>
<name>A0A225CJW5_9MICO</name>
<dbReference type="InterPro" id="IPR001789">
    <property type="entry name" value="Sig_transdc_resp-reg_receiver"/>
</dbReference>
<organism evidence="9 10">
    <name type="scientific">Clavibacter tessellarius</name>
    <dbReference type="NCBI Taxonomy" id="31965"/>
    <lineage>
        <taxon>Bacteria</taxon>
        <taxon>Bacillati</taxon>
        <taxon>Actinomycetota</taxon>
        <taxon>Actinomycetes</taxon>
        <taxon>Micrococcales</taxon>
        <taxon>Microbacteriaceae</taxon>
        <taxon>Clavibacter</taxon>
    </lineage>
</organism>
<evidence type="ECO:0000256" key="2">
    <source>
        <dbReference type="ARBA" id="ARBA00023015"/>
    </source>
</evidence>
<dbReference type="Gene3D" id="3.40.50.2300">
    <property type="match status" value="1"/>
</dbReference>
<keyword evidence="2" id="KW-0805">Transcription regulation</keyword>
<gene>
    <name evidence="9" type="ORF">B5P24_00925</name>
</gene>
<dbReference type="CDD" id="cd06170">
    <property type="entry name" value="LuxR_C_like"/>
    <property type="match status" value="1"/>
</dbReference>
<evidence type="ECO:0000256" key="1">
    <source>
        <dbReference type="ARBA" id="ARBA00022553"/>
    </source>
</evidence>
<feature type="compositionally biased region" description="Basic residues" evidence="6">
    <location>
        <begin position="1"/>
        <end position="27"/>
    </location>
</feature>
<sequence length="284" mass="30497">MRPGARRGRGRRAPGRPRAHRPGRRHARDGPRRRGRAGDHGRGAARHERCGRAPVNAPIRVAVADDLAALRASSRMLVDGEEDMVVVGEAEDGPGIVALAAATRPDVVLMDVRMPGMDGIEATRRITALGERPRVVVLTMFGADEHVHAALQAGASGFLLKTAPPTELLRAVRVVHAGDALLSPEVTRRLIASLTRTPGDDGRDRVPGARDTRDRVARLTPREHAAFALIARGLSNEEIADRLTVTHATVRTYVSRILTKTGSRDRAQLVVLAYESGTVGRASG</sequence>
<dbReference type="SUPFAM" id="SSF52172">
    <property type="entry name" value="CheY-like"/>
    <property type="match status" value="1"/>
</dbReference>
<keyword evidence="4" id="KW-0804">Transcription</keyword>
<dbReference type="InterPro" id="IPR016032">
    <property type="entry name" value="Sig_transdc_resp-reg_C-effctor"/>
</dbReference>
<dbReference type="InterPro" id="IPR039420">
    <property type="entry name" value="WalR-like"/>
</dbReference>
<evidence type="ECO:0000256" key="4">
    <source>
        <dbReference type="ARBA" id="ARBA00023163"/>
    </source>
</evidence>
<dbReference type="GO" id="GO:0003677">
    <property type="term" value="F:DNA binding"/>
    <property type="evidence" value="ECO:0007669"/>
    <property type="project" value="UniProtKB-KW"/>
</dbReference>
<dbReference type="GO" id="GO:0000160">
    <property type="term" value="P:phosphorelay signal transduction system"/>
    <property type="evidence" value="ECO:0007669"/>
    <property type="project" value="InterPro"/>
</dbReference>
<accession>A0A225CJW5</accession>
<dbReference type="Pfam" id="PF00196">
    <property type="entry name" value="GerE"/>
    <property type="match status" value="1"/>
</dbReference>
<evidence type="ECO:0000313" key="10">
    <source>
        <dbReference type="Proteomes" id="UP000215316"/>
    </source>
</evidence>
<dbReference type="PANTHER" id="PTHR43214">
    <property type="entry name" value="TWO-COMPONENT RESPONSE REGULATOR"/>
    <property type="match status" value="1"/>
</dbReference>
<dbReference type="Pfam" id="PF00072">
    <property type="entry name" value="Response_reg"/>
    <property type="match status" value="1"/>
</dbReference>
<evidence type="ECO:0000256" key="5">
    <source>
        <dbReference type="PROSITE-ProRule" id="PRU00169"/>
    </source>
</evidence>